<feature type="compositionally biased region" description="Basic and acidic residues" evidence="1">
    <location>
        <begin position="10"/>
        <end position="23"/>
    </location>
</feature>
<gene>
    <name evidence="2" type="ORF">FNQ90_10090</name>
</gene>
<comment type="caution">
    <text evidence="2">The sequence shown here is derived from an EMBL/GenBank/DDBJ whole genome shotgun (WGS) entry which is preliminary data.</text>
</comment>
<sequence>MRTVKTIGRTVRDASERRSERSVPVRTTAGSRGRTIVSAPREHLIPVVDTDPTPEPILPARPSGCL</sequence>
<feature type="region of interest" description="Disordered" evidence="1">
    <location>
        <begin position="46"/>
        <end position="66"/>
    </location>
</feature>
<feature type="region of interest" description="Disordered" evidence="1">
    <location>
        <begin position="1"/>
        <end position="32"/>
    </location>
</feature>
<dbReference type="AlphaFoldDB" id="A0A7W3TD21"/>
<accession>A0A7W3TD21</accession>
<reference evidence="3" key="1">
    <citation type="submission" date="2019-10" db="EMBL/GenBank/DDBJ databases">
        <title>Streptomyces sp. nov., a novel actinobacterium isolated from alkaline environment.</title>
        <authorList>
            <person name="Golinska P."/>
        </authorList>
    </citation>
    <scope>NUCLEOTIDE SEQUENCE [LARGE SCALE GENOMIC DNA]</scope>
    <source>
        <strain evidence="3">DSM 42118</strain>
    </source>
</reference>
<feature type="non-terminal residue" evidence="2">
    <location>
        <position position="66"/>
    </location>
</feature>
<evidence type="ECO:0000313" key="3">
    <source>
        <dbReference type="Proteomes" id="UP000538929"/>
    </source>
</evidence>
<name>A0A7W3TD21_9ACTN</name>
<evidence type="ECO:0000256" key="1">
    <source>
        <dbReference type="SAM" id="MobiDB-lite"/>
    </source>
</evidence>
<organism evidence="2 3">
    <name type="scientific">Streptomyces alkaliphilus</name>
    <dbReference type="NCBI Taxonomy" id="1472722"/>
    <lineage>
        <taxon>Bacteria</taxon>
        <taxon>Bacillati</taxon>
        <taxon>Actinomycetota</taxon>
        <taxon>Actinomycetes</taxon>
        <taxon>Kitasatosporales</taxon>
        <taxon>Streptomycetaceae</taxon>
        <taxon>Streptomyces</taxon>
    </lineage>
</organism>
<protein>
    <submittedName>
        <fullName evidence="2">Uncharacterized protein</fullName>
    </submittedName>
</protein>
<evidence type="ECO:0000313" key="2">
    <source>
        <dbReference type="EMBL" id="MBB0244445.1"/>
    </source>
</evidence>
<dbReference type="Proteomes" id="UP000538929">
    <property type="component" value="Unassembled WGS sequence"/>
</dbReference>
<proteinExistence type="predicted"/>
<keyword evidence="3" id="KW-1185">Reference proteome</keyword>
<dbReference type="RefSeq" id="WP_182606069.1">
    <property type="nucleotide sequence ID" value="NZ_VKHT01000240.1"/>
</dbReference>
<dbReference type="EMBL" id="VKHT01000240">
    <property type="protein sequence ID" value="MBB0244445.1"/>
    <property type="molecule type" value="Genomic_DNA"/>
</dbReference>